<keyword evidence="4" id="KW-0028">Amino-acid biosynthesis</keyword>
<organism evidence="10 11">
    <name type="scientific">Rubrobacter tropicus</name>
    <dbReference type="NCBI Taxonomy" id="2653851"/>
    <lineage>
        <taxon>Bacteria</taxon>
        <taxon>Bacillati</taxon>
        <taxon>Actinomycetota</taxon>
        <taxon>Rubrobacteria</taxon>
        <taxon>Rubrobacterales</taxon>
        <taxon>Rubrobacteraceae</taxon>
        <taxon>Rubrobacter</taxon>
    </lineage>
</organism>
<evidence type="ECO:0000256" key="8">
    <source>
        <dbReference type="ARBA" id="ARBA00047931"/>
    </source>
</evidence>
<dbReference type="FunFam" id="3.40.50.1100:FF:000006">
    <property type="entry name" value="Cysteine synthase"/>
    <property type="match status" value="1"/>
</dbReference>
<dbReference type="Pfam" id="PF00291">
    <property type="entry name" value="PALP"/>
    <property type="match status" value="1"/>
</dbReference>
<evidence type="ECO:0000256" key="2">
    <source>
        <dbReference type="ARBA" id="ARBA00007103"/>
    </source>
</evidence>
<dbReference type="InterPro" id="IPR036052">
    <property type="entry name" value="TrpB-like_PALP_sf"/>
</dbReference>
<dbReference type="PROSITE" id="PS00901">
    <property type="entry name" value="CYS_SYNTHASE"/>
    <property type="match status" value="1"/>
</dbReference>
<evidence type="ECO:0000313" key="11">
    <source>
        <dbReference type="Proteomes" id="UP000501452"/>
    </source>
</evidence>
<dbReference type="CDD" id="cd01561">
    <property type="entry name" value="CBS_like"/>
    <property type="match status" value="1"/>
</dbReference>
<evidence type="ECO:0000256" key="5">
    <source>
        <dbReference type="ARBA" id="ARBA00022679"/>
    </source>
</evidence>
<reference evidence="10 11" key="1">
    <citation type="submission" date="2019-10" db="EMBL/GenBank/DDBJ databases">
        <title>Rubrobacter sp nov SCSIO 52090 isolated from a deep-sea sediment in the South China Sea.</title>
        <authorList>
            <person name="Chen R.W."/>
        </authorList>
    </citation>
    <scope>NUCLEOTIDE SEQUENCE [LARGE SCALE GENOMIC DNA]</scope>
    <source>
        <strain evidence="10 11">SCSIO 52909</strain>
    </source>
</reference>
<keyword evidence="5" id="KW-0808">Transferase</keyword>
<name>A0A6G8Q6T5_9ACTN</name>
<dbReference type="EMBL" id="CP045119">
    <property type="protein sequence ID" value="QIN82138.1"/>
    <property type="molecule type" value="Genomic_DNA"/>
</dbReference>
<keyword evidence="7" id="KW-0198">Cysteine biosynthesis</keyword>
<keyword evidence="6" id="KW-0663">Pyridoxal phosphate</keyword>
<protein>
    <recommendedName>
        <fullName evidence="3">cysteine synthase</fullName>
        <ecNumber evidence="3">2.5.1.47</ecNumber>
    </recommendedName>
</protein>
<keyword evidence="11" id="KW-1185">Reference proteome</keyword>
<evidence type="ECO:0000256" key="4">
    <source>
        <dbReference type="ARBA" id="ARBA00022605"/>
    </source>
</evidence>
<proteinExistence type="inferred from homology"/>
<dbReference type="Proteomes" id="UP000501452">
    <property type="component" value="Chromosome"/>
</dbReference>
<dbReference type="EC" id="2.5.1.47" evidence="3"/>
<dbReference type="Gene3D" id="3.40.50.1100">
    <property type="match status" value="2"/>
</dbReference>
<comment type="cofactor">
    <cofactor evidence="1">
        <name>pyridoxal 5'-phosphate</name>
        <dbReference type="ChEBI" id="CHEBI:597326"/>
    </cofactor>
</comment>
<dbReference type="GO" id="GO:0006535">
    <property type="term" value="P:cysteine biosynthetic process from serine"/>
    <property type="evidence" value="ECO:0007669"/>
    <property type="project" value="InterPro"/>
</dbReference>
<dbReference type="InterPro" id="IPR001926">
    <property type="entry name" value="TrpB-like_PALP"/>
</dbReference>
<accession>A0A6G8Q6T5</accession>
<sequence>MITRINKRTGTNVTELVGGTPLLELPSISAETPGVRILGKAEWHNPGGSVKDRPALWMIRDGEMRGTLTPEKTILDATSGNTGIAYAWIGAALGYKVKLCMPKNASEERKKILRAYGVDFVLTDPGEGSDGAIREARRLYAEDPERYFYPDQYSNPANPKSHYESTAPEIWEQTEGEVTHFVAGLGTSGTFVGTATRLKELNPEVRVVSFEPDGAFHGLEGMKHMGSAIVPPIYDPTIADENRATATEDAYDMVKRVAREEGILIGISAGAAVATALEVAREMEAAGESGTVVTILCDGADKYLSDNFWED</sequence>
<evidence type="ECO:0000313" key="10">
    <source>
        <dbReference type="EMBL" id="QIN82138.1"/>
    </source>
</evidence>
<gene>
    <name evidence="10" type="ORF">GBA63_05370</name>
</gene>
<dbReference type="PANTHER" id="PTHR10314">
    <property type="entry name" value="CYSTATHIONINE BETA-SYNTHASE"/>
    <property type="match status" value="1"/>
</dbReference>
<dbReference type="RefSeq" id="WP_166174176.1">
    <property type="nucleotide sequence ID" value="NZ_CP045119.1"/>
</dbReference>
<feature type="domain" description="Tryptophan synthase beta chain-like PALP" evidence="9">
    <location>
        <begin position="13"/>
        <end position="298"/>
    </location>
</feature>
<dbReference type="InterPro" id="IPR050214">
    <property type="entry name" value="Cys_Synth/Cystath_Beta-Synth"/>
</dbReference>
<evidence type="ECO:0000256" key="1">
    <source>
        <dbReference type="ARBA" id="ARBA00001933"/>
    </source>
</evidence>
<evidence type="ECO:0000256" key="6">
    <source>
        <dbReference type="ARBA" id="ARBA00022898"/>
    </source>
</evidence>
<dbReference type="AlphaFoldDB" id="A0A6G8Q6T5"/>
<dbReference type="SUPFAM" id="SSF53686">
    <property type="entry name" value="Tryptophan synthase beta subunit-like PLP-dependent enzymes"/>
    <property type="match status" value="1"/>
</dbReference>
<comment type="catalytic activity">
    <reaction evidence="8">
        <text>O-acetyl-L-serine + hydrogen sulfide = L-cysteine + acetate</text>
        <dbReference type="Rhea" id="RHEA:14829"/>
        <dbReference type="ChEBI" id="CHEBI:29919"/>
        <dbReference type="ChEBI" id="CHEBI:30089"/>
        <dbReference type="ChEBI" id="CHEBI:35235"/>
        <dbReference type="ChEBI" id="CHEBI:58340"/>
        <dbReference type="EC" id="2.5.1.47"/>
    </reaction>
</comment>
<dbReference type="KEGG" id="rub:GBA63_05370"/>
<dbReference type="GO" id="GO:0004124">
    <property type="term" value="F:cysteine synthase activity"/>
    <property type="evidence" value="ECO:0007669"/>
    <property type="project" value="UniProtKB-EC"/>
</dbReference>
<evidence type="ECO:0000259" key="9">
    <source>
        <dbReference type="Pfam" id="PF00291"/>
    </source>
</evidence>
<evidence type="ECO:0000256" key="3">
    <source>
        <dbReference type="ARBA" id="ARBA00012681"/>
    </source>
</evidence>
<comment type="similarity">
    <text evidence="2">Belongs to the cysteine synthase/cystathionine beta-synthase family.</text>
</comment>
<evidence type="ECO:0000256" key="7">
    <source>
        <dbReference type="ARBA" id="ARBA00023192"/>
    </source>
</evidence>
<dbReference type="InterPro" id="IPR001216">
    <property type="entry name" value="P-phosphate_BS"/>
</dbReference>